<feature type="region of interest" description="Disordered" evidence="1">
    <location>
        <begin position="1"/>
        <end position="27"/>
    </location>
</feature>
<dbReference type="AlphaFoldDB" id="A0A644WXZ4"/>
<gene>
    <name evidence="2" type="ORF">SDC9_54890</name>
</gene>
<dbReference type="EMBL" id="VSSQ01001465">
    <property type="protein sequence ID" value="MPM08577.1"/>
    <property type="molecule type" value="Genomic_DNA"/>
</dbReference>
<name>A0A644WXZ4_9ZZZZ</name>
<comment type="caution">
    <text evidence="2">The sequence shown here is derived from an EMBL/GenBank/DDBJ whole genome shotgun (WGS) entry which is preliminary data.</text>
</comment>
<accession>A0A644WXZ4</accession>
<evidence type="ECO:0000313" key="2">
    <source>
        <dbReference type="EMBL" id="MPM08577.1"/>
    </source>
</evidence>
<proteinExistence type="predicted"/>
<sequence length="94" mass="10274">MQPISHGTRAALVRDGGRRENRQAVPHAWHSGVLAGQGRCPAQAAQYPVEIGCHAAWPAPSPLHIITTCNQVRKGVSAIEKREIRFVPRAVCFE</sequence>
<protein>
    <submittedName>
        <fullName evidence="2">Uncharacterized protein</fullName>
    </submittedName>
</protein>
<reference evidence="2" key="1">
    <citation type="submission" date="2019-08" db="EMBL/GenBank/DDBJ databases">
        <authorList>
            <person name="Kucharzyk K."/>
            <person name="Murdoch R.W."/>
            <person name="Higgins S."/>
            <person name="Loffler F."/>
        </authorList>
    </citation>
    <scope>NUCLEOTIDE SEQUENCE</scope>
</reference>
<organism evidence="2">
    <name type="scientific">bioreactor metagenome</name>
    <dbReference type="NCBI Taxonomy" id="1076179"/>
    <lineage>
        <taxon>unclassified sequences</taxon>
        <taxon>metagenomes</taxon>
        <taxon>ecological metagenomes</taxon>
    </lineage>
</organism>
<evidence type="ECO:0000256" key="1">
    <source>
        <dbReference type="SAM" id="MobiDB-lite"/>
    </source>
</evidence>